<sequence length="158" mass="16254">MQRTRFTTSLLVGVAVTAVAGCVSVGPQTGPRQPPGNSSGPGQDVFPQVVQPPAREALETIEEPAPSPGAPASPAPASAAPTEARRAGPPPVPRPPERTAPPPRRTPPPQPPRVPPHVLPALPRVGGGMYDVCALGRGYGGWQAGSTEARICEKTYGR</sequence>
<evidence type="ECO:0000313" key="3">
    <source>
        <dbReference type="EMBL" id="ARF71367.1"/>
    </source>
</evidence>
<dbReference type="EMBL" id="CP020563">
    <property type="protein sequence ID" value="ARF71367.1"/>
    <property type="molecule type" value="Genomic_DNA"/>
</dbReference>
<keyword evidence="2" id="KW-0732">Signal</keyword>
<evidence type="ECO:0000256" key="2">
    <source>
        <dbReference type="SAM" id="SignalP"/>
    </source>
</evidence>
<dbReference type="AlphaFoldDB" id="A0ABC8BML7"/>
<proteinExistence type="predicted"/>
<gene>
    <name evidence="3" type="ORF">B7C62_03165</name>
</gene>
<feature type="chain" id="PRO_5044833619" description="Lipoprotein" evidence="2">
    <location>
        <begin position="21"/>
        <end position="158"/>
    </location>
</feature>
<dbReference type="RefSeq" id="WP_084744770.1">
    <property type="nucleotide sequence ID" value="NZ_CP020563.1"/>
</dbReference>
<organism evidence="3 4">
    <name type="scientific">Kitasatospora albolonga</name>
    <dbReference type="NCBI Taxonomy" id="68173"/>
    <lineage>
        <taxon>Bacteria</taxon>
        <taxon>Bacillati</taxon>
        <taxon>Actinomycetota</taxon>
        <taxon>Actinomycetes</taxon>
        <taxon>Kitasatosporales</taxon>
        <taxon>Streptomycetaceae</taxon>
        <taxon>Kitasatospora</taxon>
    </lineage>
</organism>
<dbReference type="PROSITE" id="PS51257">
    <property type="entry name" value="PROKAR_LIPOPROTEIN"/>
    <property type="match status" value="1"/>
</dbReference>
<evidence type="ECO:0000313" key="4">
    <source>
        <dbReference type="Proteomes" id="UP000192251"/>
    </source>
</evidence>
<protein>
    <recommendedName>
        <fullName evidence="5">Lipoprotein</fullName>
    </recommendedName>
</protein>
<dbReference type="KEGG" id="kab:B7C62_03165"/>
<dbReference type="Proteomes" id="UP000192251">
    <property type="component" value="Chromosome"/>
</dbReference>
<feature type="compositionally biased region" description="Pro residues" evidence="1">
    <location>
        <begin position="88"/>
        <end position="118"/>
    </location>
</feature>
<reference evidence="3 4" key="1">
    <citation type="submission" date="2017-04" db="EMBL/GenBank/DDBJ databases">
        <title>The complete genome sequence of Streptomyces albolongus YIM 101047, the producer of novel bafilomycins and novel odoriferous sesquiterpenoids.</title>
        <authorList>
            <person name="Yin M."/>
            <person name="Jiang Y."/>
        </authorList>
    </citation>
    <scope>NUCLEOTIDE SEQUENCE [LARGE SCALE GENOMIC DNA]</scope>
    <source>
        <strain evidence="3 4">YIM 101047</strain>
    </source>
</reference>
<feature type="region of interest" description="Disordered" evidence="1">
    <location>
        <begin position="26"/>
        <end position="123"/>
    </location>
</feature>
<feature type="signal peptide" evidence="2">
    <location>
        <begin position="1"/>
        <end position="20"/>
    </location>
</feature>
<name>A0ABC8BML7_9ACTN</name>
<evidence type="ECO:0000256" key="1">
    <source>
        <dbReference type="SAM" id="MobiDB-lite"/>
    </source>
</evidence>
<keyword evidence="4" id="KW-1185">Reference proteome</keyword>
<feature type="compositionally biased region" description="Pro residues" evidence="1">
    <location>
        <begin position="65"/>
        <end position="74"/>
    </location>
</feature>
<accession>A0ABC8BML7</accession>
<evidence type="ECO:0008006" key="5">
    <source>
        <dbReference type="Google" id="ProtNLM"/>
    </source>
</evidence>